<name>A0A267GK37_9PLAT</name>
<reference evidence="3 4" key="1">
    <citation type="submission" date="2017-06" db="EMBL/GenBank/DDBJ databases">
        <title>A platform for efficient transgenesis in Macrostomum lignano, a flatworm model organism for stem cell research.</title>
        <authorList>
            <person name="Berezikov E."/>
        </authorList>
    </citation>
    <scope>NUCLEOTIDE SEQUENCE [LARGE SCALE GENOMIC DNA]</scope>
    <source>
        <strain evidence="3">DV1</strain>
        <tissue evidence="3">Whole organism</tissue>
    </source>
</reference>
<dbReference type="EMBL" id="NIVC01000312">
    <property type="protein sequence ID" value="PAA85629.1"/>
    <property type="molecule type" value="Genomic_DNA"/>
</dbReference>
<accession>A0A267GK37</accession>
<feature type="chain" id="PRO_5012062977" evidence="2">
    <location>
        <begin position="24"/>
        <end position="197"/>
    </location>
</feature>
<dbReference type="Proteomes" id="UP000215902">
    <property type="component" value="Unassembled WGS sequence"/>
</dbReference>
<sequence length="197" mass="22530">MKFSLALLIVLLAAVCLVGSSDAWGRKRWRSGNRGGRGNWSSGSNGTFYLLVRKVDEPHPYFRTLQLNTLNISFANLSNSLATFFNQSTDNISMIVRNDKQLIATDFDASKVKYKDQLEVHFKGCGSPTRGKTLYAYAKEARRKLWPERKQKDKKKNDAKRGRERSELGRPGRHERRRRPAASEVDEADEALENDFF</sequence>
<feature type="compositionally biased region" description="Basic and acidic residues" evidence="1">
    <location>
        <begin position="146"/>
        <end position="172"/>
    </location>
</feature>
<feature type="signal peptide" evidence="2">
    <location>
        <begin position="1"/>
        <end position="23"/>
    </location>
</feature>
<protein>
    <submittedName>
        <fullName evidence="3">Uncharacterized protein</fullName>
    </submittedName>
</protein>
<evidence type="ECO:0000313" key="4">
    <source>
        <dbReference type="Proteomes" id="UP000215902"/>
    </source>
</evidence>
<evidence type="ECO:0000256" key="1">
    <source>
        <dbReference type="SAM" id="MobiDB-lite"/>
    </source>
</evidence>
<evidence type="ECO:0000313" key="3">
    <source>
        <dbReference type="EMBL" id="PAA85629.1"/>
    </source>
</evidence>
<feature type="compositionally biased region" description="Acidic residues" evidence="1">
    <location>
        <begin position="184"/>
        <end position="197"/>
    </location>
</feature>
<proteinExistence type="predicted"/>
<feature type="region of interest" description="Disordered" evidence="1">
    <location>
        <begin position="146"/>
        <end position="197"/>
    </location>
</feature>
<comment type="caution">
    <text evidence="3">The sequence shown here is derived from an EMBL/GenBank/DDBJ whole genome shotgun (WGS) entry which is preliminary data.</text>
</comment>
<dbReference type="AlphaFoldDB" id="A0A267GK37"/>
<keyword evidence="2" id="KW-0732">Signal</keyword>
<organism evidence="3 4">
    <name type="scientific">Macrostomum lignano</name>
    <dbReference type="NCBI Taxonomy" id="282301"/>
    <lineage>
        <taxon>Eukaryota</taxon>
        <taxon>Metazoa</taxon>
        <taxon>Spiralia</taxon>
        <taxon>Lophotrochozoa</taxon>
        <taxon>Platyhelminthes</taxon>
        <taxon>Rhabditophora</taxon>
        <taxon>Macrostomorpha</taxon>
        <taxon>Macrostomida</taxon>
        <taxon>Macrostomidae</taxon>
        <taxon>Macrostomum</taxon>
    </lineage>
</organism>
<keyword evidence="4" id="KW-1185">Reference proteome</keyword>
<evidence type="ECO:0000256" key="2">
    <source>
        <dbReference type="SAM" id="SignalP"/>
    </source>
</evidence>
<gene>
    <name evidence="3" type="ORF">BOX15_Mlig017608g3</name>
</gene>